<feature type="transmembrane region" description="Helical" evidence="1">
    <location>
        <begin position="216"/>
        <end position="235"/>
    </location>
</feature>
<keyword evidence="1" id="KW-0812">Transmembrane</keyword>
<keyword evidence="1" id="KW-1133">Transmembrane helix</keyword>
<evidence type="ECO:0000256" key="1">
    <source>
        <dbReference type="SAM" id="Phobius"/>
    </source>
</evidence>
<sequence length="242" mass="26709">MRWAGLALGLCIAASAPAAAPSAAPVDVEAQPQSGGVLRDREFGVRSDQFGLERRVEMYQWRRIEQGFQPVWNAAPIDSTGFPPEYGNPPKLPIESERWWAKEATLAGRPIHREVLSTLGRWVEFRPDFARLPANLAAAFQPEGNGLGSSENPLEPGIGDLRIRWHELVLPELEGRVELRDGTWRLAPDAVVPGVAPADPLVVITPPNSRLLRDPWAWMAGTFAIVLMLVAVLYGRRDRGDD</sequence>
<keyword evidence="1" id="KW-0472">Membrane</keyword>
<gene>
    <name evidence="3" type="ORF">ACFFGH_13990</name>
</gene>
<feature type="chain" id="PRO_5047184450" evidence="2">
    <location>
        <begin position="19"/>
        <end position="242"/>
    </location>
</feature>
<dbReference type="InterPro" id="IPR012430">
    <property type="entry name" value="TMEM43_fam"/>
</dbReference>
<protein>
    <submittedName>
        <fullName evidence="3">TMEM43 family protein</fullName>
    </submittedName>
</protein>
<reference evidence="3 4" key="1">
    <citation type="submission" date="2024-09" db="EMBL/GenBank/DDBJ databases">
        <authorList>
            <person name="Sun Q."/>
            <person name="Mori K."/>
        </authorList>
    </citation>
    <scope>NUCLEOTIDE SEQUENCE [LARGE SCALE GENOMIC DNA]</scope>
    <source>
        <strain evidence="3 4">KCTC 23076</strain>
    </source>
</reference>
<name>A0ABV6RPP1_9GAMM</name>
<dbReference type="Proteomes" id="UP001589896">
    <property type="component" value="Unassembled WGS sequence"/>
</dbReference>
<feature type="signal peptide" evidence="2">
    <location>
        <begin position="1"/>
        <end position="18"/>
    </location>
</feature>
<organism evidence="3 4">
    <name type="scientific">Lysobacter korlensis</name>
    <dbReference type="NCBI Taxonomy" id="553636"/>
    <lineage>
        <taxon>Bacteria</taxon>
        <taxon>Pseudomonadati</taxon>
        <taxon>Pseudomonadota</taxon>
        <taxon>Gammaproteobacteria</taxon>
        <taxon>Lysobacterales</taxon>
        <taxon>Lysobacteraceae</taxon>
        <taxon>Lysobacter</taxon>
    </lineage>
</organism>
<dbReference type="Pfam" id="PF07787">
    <property type="entry name" value="TMEM43"/>
    <property type="match status" value="1"/>
</dbReference>
<evidence type="ECO:0000313" key="4">
    <source>
        <dbReference type="Proteomes" id="UP001589896"/>
    </source>
</evidence>
<comment type="caution">
    <text evidence="3">The sequence shown here is derived from an EMBL/GenBank/DDBJ whole genome shotgun (WGS) entry which is preliminary data.</text>
</comment>
<evidence type="ECO:0000313" key="3">
    <source>
        <dbReference type="EMBL" id="MFC0678952.1"/>
    </source>
</evidence>
<keyword evidence="4" id="KW-1185">Reference proteome</keyword>
<dbReference type="EMBL" id="JBHLTG010000003">
    <property type="protein sequence ID" value="MFC0678952.1"/>
    <property type="molecule type" value="Genomic_DNA"/>
</dbReference>
<dbReference type="RefSeq" id="WP_386669245.1">
    <property type="nucleotide sequence ID" value="NZ_JBHLTG010000003.1"/>
</dbReference>
<proteinExistence type="predicted"/>
<evidence type="ECO:0000256" key="2">
    <source>
        <dbReference type="SAM" id="SignalP"/>
    </source>
</evidence>
<accession>A0ABV6RPP1</accession>
<keyword evidence="2" id="KW-0732">Signal</keyword>